<reference evidence="3" key="1">
    <citation type="submission" date="2025-08" db="UniProtKB">
        <authorList>
            <consortium name="RefSeq"/>
        </authorList>
    </citation>
    <scope>IDENTIFICATION</scope>
    <source>
        <tissue evidence="3">Whole larvae</tissue>
    </source>
</reference>
<sequence>MSGYPGQTPINPTPTQPGYYAPPTGQPGYPGINQGPYPIGFNPYPNQPGQPAPNNPPPSAMSYPAVPQPSAPGYAYPGYPNVTPQQPGYPNVTPQHMGYPNVTPPQPGYPNVTPQGFTSAVEWIHSTPSSAAALTDKAVVAGYEGHDGSPLWVIRARHEGDIIPGKLAIKHRAAYVPWGGKENSVQNFEVLCARPEKVRWVESKDGAVPPNAIAAGSTYSGETLFVGRARQQGSLTPGKVHPSHKVMYMSFAGNEIPHKIYEVLCTV</sequence>
<protein>
    <submittedName>
        <fullName evidence="3">Uncharacterized protein LOC113518756</fullName>
    </submittedName>
</protein>
<dbReference type="GeneID" id="113518756"/>
<dbReference type="SMART" id="SM00696">
    <property type="entry name" value="DM9"/>
    <property type="match status" value="2"/>
</dbReference>
<gene>
    <name evidence="3" type="primary">LOC113518756</name>
</gene>
<dbReference type="RefSeq" id="XP_052750093.1">
    <property type="nucleotide sequence ID" value="XM_052894133.1"/>
</dbReference>
<accession>A0ABM3MFA7</accession>
<dbReference type="PANTHER" id="PTHR31649:SF1">
    <property type="entry name" value="FARNESOIC ACID O-METHYL TRANSFERASE DOMAIN-CONTAINING PROTEIN"/>
    <property type="match status" value="1"/>
</dbReference>
<dbReference type="Proteomes" id="UP001652740">
    <property type="component" value="Unplaced"/>
</dbReference>
<evidence type="ECO:0000313" key="2">
    <source>
        <dbReference type="Proteomes" id="UP001652740"/>
    </source>
</evidence>
<dbReference type="InterPro" id="IPR006616">
    <property type="entry name" value="DM9_repeat"/>
</dbReference>
<evidence type="ECO:0000256" key="1">
    <source>
        <dbReference type="SAM" id="MobiDB-lite"/>
    </source>
</evidence>
<dbReference type="Pfam" id="PF11901">
    <property type="entry name" value="DM9"/>
    <property type="match status" value="1"/>
</dbReference>
<evidence type="ECO:0000313" key="3">
    <source>
        <dbReference type="RefSeq" id="XP_052750093.1"/>
    </source>
</evidence>
<dbReference type="PANTHER" id="PTHR31649">
    <property type="entry name" value="AGAP009604-PA"/>
    <property type="match status" value="1"/>
</dbReference>
<name>A0ABM3MFA7_GALME</name>
<feature type="region of interest" description="Disordered" evidence="1">
    <location>
        <begin position="1"/>
        <end position="66"/>
    </location>
</feature>
<organism evidence="2 3">
    <name type="scientific">Galleria mellonella</name>
    <name type="common">Greater wax moth</name>
    <dbReference type="NCBI Taxonomy" id="7137"/>
    <lineage>
        <taxon>Eukaryota</taxon>
        <taxon>Metazoa</taxon>
        <taxon>Ecdysozoa</taxon>
        <taxon>Arthropoda</taxon>
        <taxon>Hexapoda</taxon>
        <taxon>Insecta</taxon>
        <taxon>Pterygota</taxon>
        <taxon>Neoptera</taxon>
        <taxon>Endopterygota</taxon>
        <taxon>Lepidoptera</taxon>
        <taxon>Glossata</taxon>
        <taxon>Ditrysia</taxon>
        <taxon>Pyraloidea</taxon>
        <taxon>Pyralidae</taxon>
        <taxon>Galleriinae</taxon>
        <taxon>Galleria</taxon>
    </lineage>
</organism>
<keyword evidence="2" id="KW-1185">Reference proteome</keyword>
<proteinExistence type="predicted"/>
<feature type="compositionally biased region" description="Pro residues" evidence="1">
    <location>
        <begin position="45"/>
        <end position="59"/>
    </location>
</feature>